<organism evidence="2 3">
    <name type="scientific">Maribrevibacterium harenarium</name>
    <dbReference type="NCBI Taxonomy" id="2589817"/>
    <lineage>
        <taxon>Bacteria</taxon>
        <taxon>Pseudomonadati</taxon>
        <taxon>Pseudomonadota</taxon>
        <taxon>Gammaproteobacteria</taxon>
        <taxon>Oceanospirillales</taxon>
        <taxon>Oceanospirillaceae</taxon>
        <taxon>Maribrevibacterium</taxon>
    </lineage>
</organism>
<dbReference type="InterPro" id="IPR018636">
    <property type="entry name" value="DUF2058"/>
</dbReference>
<protein>
    <submittedName>
        <fullName evidence="2">DUF2058 domain-containing protein</fullName>
    </submittedName>
</protein>
<dbReference type="Pfam" id="PF09831">
    <property type="entry name" value="DUF2058"/>
    <property type="match status" value="1"/>
</dbReference>
<dbReference type="OrthoDB" id="5294470at2"/>
<evidence type="ECO:0000313" key="3">
    <source>
        <dbReference type="Proteomes" id="UP000315901"/>
    </source>
</evidence>
<accession>A0A501X2P0</accession>
<evidence type="ECO:0000313" key="2">
    <source>
        <dbReference type="EMBL" id="TPE54755.1"/>
    </source>
</evidence>
<evidence type="ECO:0000256" key="1">
    <source>
        <dbReference type="SAM" id="MobiDB-lite"/>
    </source>
</evidence>
<name>A0A501X2P0_9GAMM</name>
<proteinExistence type="predicted"/>
<keyword evidence="3" id="KW-1185">Reference proteome</keyword>
<gene>
    <name evidence="2" type="ORF">FJM67_03755</name>
</gene>
<reference evidence="2 3" key="1">
    <citation type="submission" date="2019-06" db="EMBL/GenBank/DDBJ databases">
        <title>A novel bacterium of genus Marinomonas, isolated from coastal sand.</title>
        <authorList>
            <person name="Huang H."/>
            <person name="Mo K."/>
            <person name="Hu Y."/>
        </authorList>
    </citation>
    <scope>NUCLEOTIDE SEQUENCE [LARGE SCALE GENOMIC DNA]</scope>
    <source>
        <strain evidence="2 3">HB171799</strain>
    </source>
</reference>
<dbReference type="RefSeq" id="WP_140587334.1">
    <property type="nucleotide sequence ID" value="NZ_VFRR01000004.1"/>
</dbReference>
<dbReference type="AlphaFoldDB" id="A0A501X2P0"/>
<feature type="region of interest" description="Disordered" evidence="1">
    <location>
        <begin position="25"/>
        <end position="61"/>
    </location>
</feature>
<feature type="compositionally biased region" description="Basic and acidic residues" evidence="1">
    <location>
        <begin position="36"/>
        <end position="61"/>
    </location>
</feature>
<dbReference type="EMBL" id="VFRR01000004">
    <property type="protein sequence ID" value="TPE54755.1"/>
    <property type="molecule type" value="Genomic_DNA"/>
</dbReference>
<comment type="caution">
    <text evidence="2">The sequence shown here is derived from an EMBL/GenBank/DDBJ whole genome shotgun (WGS) entry which is preliminary data.</text>
</comment>
<sequence>MASLQEQLLKAGVVNKKKANQIKAEKLQTKQKIKNGKLDNKAEEERKAELQRQREEKAAKDRELNLARQREIERTAVLGQIRQMILQNTVAREDGDLAYNFTDDKKIKKLYLSEKMHKDLSEGRLGLLKSDEQYVLVPKGIAEKIQQKEPTFVLVLNTKSDAVEDEDDPYADFQIPDDLMW</sequence>
<dbReference type="Proteomes" id="UP000315901">
    <property type="component" value="Unassembled WGS sequence"/>
</dbReference>